<dbReference type="VEuPathDB" id="FungiDB:SAPIO_CDS6148"/>
<dbReference type="OrthoDB" id="4743760at2759"/>
<dbReference type="KEGG" id="sapo:SAPIO_CDS6148"/>
<accession>A0A084G4M4</accession>
<gene>
    <name evidence="1" type="ORF">SAPIO_CDS6148</name>
</gene>
<keyword evidence="2" id="KW-1185">Reference proteome</keyword>
<protein>
    <submittedName>
        <fullName evidence="1">Uncharacterized protein</fullName>
    </submittedName>
</protein>
<dbReference type="OMA" id="AMEFSAC"/>
<proteinExistence type="predicted"/>
<dbReference type="Proteomes" id="UP000028545">
    <property type="component" value="Unassembled WGS sequence"/>
</dbReference>
<dbReference type="AlphaFoldDB" id="A0A084G4M4"/>
<organism evidence="1 2">
    <name type="scientific">Pseudallescheria apiosperma</name>
    <name type="common">Scedosporium apiospermum</name>
    <dbReference type="NCBI Taxonomy" id="563466"/>
    <lineage>
        <taxon>Eukaryota</taxon>
        <taxon>Fungi</taxon>
        <taxon>Dikarya</taxon>
        <taxon>Ascomycota</taxon>
        <taxon>Pezizomycotina</taxon>
        <taxon>Sordariomycetes</taxon>
        <taxon>Hypocreomycetidae</taxon>
        <taxon>Microascales</taxon>
        <taxon>Microascaceae</taxon>
        <taxon>Scedosporium</taxon>
    </lineage>
</organism>
<comment type="caution">
    <text evidence="1">The sequence shown here is derived from an EMBL/GenBank/DDBJ whole genome shotgun (WGS) entry which is preliminary data.</text>
</comment>
<dbReference type="RefSeq" id="XP_016642085.1">
    <property type="nucleotide sequence ID" value="XM_016788328.1"/>
</dbReference>
<name>A0A084G4M4_PSEDA</name>
<evidence type="ECO:0000313" key="1">
    <source>
        <dbReference type="EMBL" id="KEZ42286.1"/>
    </source>
</evidence>
<evidence type="ECO:0000313" key="2">
    <source>
        <dbReference type="Proteomes" id="UP000028545"/>
    </source>
</evidence>
<reference evidence="1 2" key="1">
    <citation type="journal article" date="2014" name="Genome Announc.">
        <title>Draft genome sequence of the pathogenic fungus Scedosporium apiospermum.</title>
        <authorList>
            <person name="Vandeputte P."/>
            <person name="Ghamrawi S."/>
            <person name="Rechenmann M."/>
            <person name="Iltis A."/>
            <person name="Giraud S."/>
            <person name="Fleury M."/>
            <person name="Thornton C."/>
            <person name="Delhaes L."/>
            <person name="Meyer W."/>
            <person name="Papon N."/>
            <person name="Bouchara J.P."/>
        </authorList>
    </citation>
    <scope>NUCLEOTIDE SEQUENCE [LARGE SCALE GENOMIC DNA]</scope>
    <source>
        <strain evidence="1 2">IHEM 14462</strain>
    </source>
</reference>
<dbReference type="GeneID" id="27725220"/>
<dbReference type="EMBL" id="JOWA01000100">
    <property type="protein sequence ID" value="KEZ42286.1"/>
    <property type="molecule type" value="Genomic_DNA"/>
</dbReference>
<dbReference type="HOGENOM" id="CLU_1526031_0_0_1"/>
<sequence length="176" mass="18701">MANQHMSTIEQTISGSFGGTLNLPKIFDIGVEAGYSYTWSTSDETSTSSTVICPEGGYTCGMMVKPIVVKITGEVSDARGCLVTDGSVYYPFEIIAPFKEGDNDPPDKLRAAMEFSACVLDCATAESCTKSFEIGIPQCPSERAPGQFRNHFGGTPGYISVDEANANVDKIRNGGG</sequence>